<dbReference type="Proteomes" id="UP001303160">
    <property type="component" value="Unassembled WGS sequence"/>
</dbReference>
<proteinExistence type="predicted"/>
<reference evidence="2" key="1">
    <citation type="journal article" date="2023" name="Mol. Phylogenet. Evol.">
        <title>Genome-scale phylogeny and comparative genomics of the fungal order Sordariales.</title>
        <authorList>
            <person name="Hensen N."/>
            <person name="Bonometti L."/>
            <person name="Westerberg I."/>
            <person name="Brannstrom I.O."/>
            <person name="Guillou S."/>
            <person name="Cros-Aarteil S."/>
            <person name="Calhoun S."/>
            <person name="Haridas S."/>
            <person name="Kuo A."/>
            <person name="Mondo S."/>
            <person name="Pangilinan J."/>
            <person name="Riley R."/>
            <person name="LaButti K."/>
            <person name="Andreopoulos B."/>
            <person name="Lipzen A."/>
            <person name="Chen C."/>
            <person name="Yan M."/>
            <person name="Daum C."/>
            <person name="Ng V."/>
            <person name="Clum A."/>
            <person name="Steindorff A."/>
            <person name="Ohm R.A."/>
            <person name="Martin F."/>
            <person name="Silar P."/>
            <person name="Natvig D.O."/>
            <person name="Lalanne C."/>
            <person name="Gautier V."/>
            <person name="Ament-Velasquez S.L."/>
            <person name="Kruys A."/>
            <person name="Hutchinson M.I."/>
            <person name="Powell A.J."/>
            <person name="Barry K."/>
            <person name="Miller A.N."/>
            <person name="Grigoriev I.V."/>
            <person name="Debuchy R."/>
            <person name="Gladieux P."/>
            <person name="Hiltunen Thoren M."/>
            <person name="Johannesson H."/>
        </authorList>
    </citation>
    <scope>NUCLEOTIDE SEQUENCE</scope>
    <source>
        <strain evidence="2">CBS 315.58</strain>
    </source>
</reference>
<sequence length="519" mass="57206">MPSLFTHHLGAHHSGQTLPPPTPSSANTDLSRHTSLQSHSSRSATTWSPGLPQRSFPSRQNRPLPITPEHRAALEQQFPGLHADLVSEARLLLGQIQAIQQTLPGSLSETEKDEDIIAFLQNLVHGKIFSALSPPASSRELNKGSHGQILRPIRAISRNIEARLSKNDRYGAIGIAIDDLRSAVGEDGDYPDDEREQKARDRIELIRAAMAEGDEYDKFWDEVTMHLDHELPIPASAEYSNQITFKAGVPVRAIPRERFLATNDGYAWDMAELTEEIIAQRGEYSNPVTGRTFEEEDAELIKGHPLGRSIDDAVRAAAAVQQQREQTQGKAEMDGQGKDEERWEAKLSAQWAKQMHQNIRDKAEKEREAEGLISGFGKLKLNVSPSTAAVELPSTTVSGSEYMSPKPVQPEAPSQFPDHTTIAELPGSNESVPRPVVKREAAKNNTSFNVSSISSQVLSSEKESASMTLPEGDPTVRAGFRKSPSFRSVQYRGLARALPKIRNSSGTHGTPNLKIRKER</sequence>
<comment type="caution">
    <text evidence="2">The sequence shown here is derived from an EMBL/GenBank/DDBJ whole genome shotgun (WGS) entry which is preliminary data.</text>
</comment>
<feature type="compositionally biased region" description="Polar residues" evidence="1">
    <location>
        <begin position="24"/>
        <end position="48"/>
    </location>
</feature>
<reference evidence="2" key="2">
    <citation type="submission" date="2023-05" db="EMBL/GenBank/DDBJ databases">
        <authorList>
            <consortium name="Lawrence Berkeley National Laboratory"/>
            <person name="Steindorff A."/>
            <person name="Hensen N."/>
            <person name="Bonometti L."/>
            <person name="Westerberg I."/>
            <person name="Brannstrom I.O."/>
            <person name="Guillou S."/>
            <person name="Cros-Aarteil S."/>
            <person name="Calhoun S."/>
            <person name="Haridas S."/>
            <person name="Kuo A."/>
            <person name="Mondo S."/>
            <person name="Pangilinan J."/>
            <person name="Riley R."/>
            <person name="Labutti K."/>
            <person name="Andreopoulos B."/>
            <person name="Lipzen A."/>
            <person name="Chen C."/>
            <person name="Yanf M."/>
            <person name="Daum C."/>
            <person name="Ng V."/>
            <person name="Clum A."/>
            <person name="Ohm R."/>
            <person name="Martin F."/>
            <person name="Silar P."/>
            <person name="Natvig D."/>
            <person name="Lalanne C."/>
            <person name="Gautier V."/>
            <person name="Ament-Velasquez S.L."/>
            <person name="Kruys A."/>
            <person name="Hutchinson M.I."/>
            <person name="Powell A.J."/>
            <person name="Barry K."/>
            <person name="Miller A.N."/>
            <person name="Grigoriev I.V."/>
            <person name="Debuchy R."/>
            <person name="Gladieux P."/>
            <person name="Thoren M.H."/>
            <person name="Johannesson H."/>
        </authorList>
    </citation>
    <scope>NUCLEOTIDE SEQUENCE</scope>
    <source>
        <strain evidence="2">CBS 315.58</strain>
    </source>
</reference>
<evidence type="ECO:0000313" key="2">
    <source>
        <dbReference type="EMBL" id="KAK4197076.1"/>
    </source>
</evidence>
<evidence type="ECO:0000313" key="3">
    <source>
        <dbReference type="Proteomes" id="UP001303160"/>
    </source>
</evidence>
<name>A0AAN7AQ69_9PEZI</name>
<feature type="region of interest" description="Disordered" evidence="1">
    <location>
        <begin position="1"/>
        <end position="65"/>
    </location>
</feature>
<keyword evidence="3" id="KW-1185">Reference proteome</keyword>
<feature type="region of interest" description="Disordered" evidence="1">
    <location>
        <begin position="451"/>
        <end position="481"/>
    </location>
</feature>
<evidence type="ECO:0000256" key="1">
    <source>
        <dbReference type="SAM" id="MobiDB-lite"/>
    </source>
</evidence>
<dbReference type="EMBL" id="MU863970">
    <property type="protein sequence ID" value="KAK4197076.1"/>
    <property type="molecule type" value="Genomic_DNA"/>
</dbReference>
<protein>
    <submittedName>
        <fullName evidence="2">Uncharacterized protein</fullName>
    </submittedName>
</protein>
<gene>
    <name evidence="2" type="ORF">QBC40DRAFT_351269</name>
</gene>
<organism evidence="2 3">
    <name type="scientific">Triangularia verruculosa</name>
    <dbReference type="NCBI Taxonomy" id="2587418"/>
    <lineage>
        <taxon>Eukaryota</taxon>
        <taxon>Fungi</taxon>
        <taxon>Dikarya</taxon>
        <taxon>Ascomycota</taxon>
        <taxon>Pezizomycotina</taxon>
        <taxon>Sordariomycetes</taxon>
        <taxon>Sordariomycetidae</taxon>
        <taxon>Sordariales</taxon>
        <taxon>Podosporaceae</taxon>
        <taxon>Triangularia</taxon>
    </lineage>
</organism>
<accession>A0AAN7AQ69</accession>
<feature type="region of interest" description="Disordered" evidence="1">
    <location>
        <begin position="497"/>
        <end position="519"/>
    </location>
</feature>
<dbReference type="AlphaFoldDB" id="A0AAN7AQ69"/>